<sequence>MEPQNQPQTEDDVGKKFLLKKPDFKWRLENKSDPNPAMAIRDYDIECKRLGRQLRKDRVLTKDSAGTVSRNRYRV</sequence>
<name>X1VM46_9ZZZZ</name>
<reference evidence="1" key="1">
    <citation type="journal article" date="2014" name="Front. Microbiol.">
        <title>High frequency of phylogenetically diverse reductive dehalogenase-homologous genes in deep subseafloor sedimentary metagenomes.</title>
        <authorList>
            <person name="Kawai M."/>
            <person name="Futagami T."/>
            <person name="Toyoda A."/>
            <person name="Takaki Y."/>
            <person name="Nishi S."/>
            <person name="Hori S."/>
            <person name="Arai W."/>
            <person name="Tsubouchi T."/>
            <person name="Morono Y."/>
            <person name="Uchiyama I."/>
            <person name="Ito T."/>
            <person name="Fujiyama A."/>
            <person name="Inagaki F."/>
            <person name="Takami H."/>
        </authorList>
    </citation>
    <scope>NUCLEOTIDE SEQUENCE</scope>
    <source>
        <strain evidence="1">Expedition CK06-06</strain>
    </source>
</reference>
<accession>X1VM46</accession>
<dbReference type="AlphaFoldDB" id="X1VM46"/>
<protein>
    <submittedName>
        <fullName evidence="1">Uncharacterized protein</fullName>
    </submittedName>
</protein>
<proteinExistence type="predicted"/>
<evidence type="ECO:0000313" key="1">
    <source>
        <dbReference type="EMBL" id="GAJ20572.1"/>
    </source>
</evidence>
<gene>
    <name evidence="1" type="ORF">S12H4_55306</name>
</gene>
<dbReference type="EMBL" id="BARW01035460">
    <property type="protein sequence ID" value="GAJ20572.1"/>
    <property type="molecule type" value="Genomic_DNA"/>
</dbReference>
<organism evidence="1">
    <name type="scientific">marine sediment metagenome</name>
    <dbReference type="NCBI Taxonomy" id="412755"/>
    <lineage>
        <taxon>unclassified sequences</taxon>
        <taxon>metagenomes</taxon>
        <taxon>ecological metagenomes</taxon>
    </lineage>
</organism>
<comment type="caution">
    <text evidence="1">The sequence shown here is derived from an EMBL/GenBank/DDBJ whole genome shotgun (WGS) entry which is preliminary data.</text>
</comment>